<dbReference type="Gramene" id="GBG63490">
    <property type="protein sequence ID" value="GBG63490"/>
    <property type="gene ID" value="CBR_g38558"/>
</dbReference>
<feature type="region of interest" description="Disordered" evidence="1">
    <location>
        <begin position="285"/>
        <end position="355"/>
    </location>
</feature>
<organism evidence="2 3">
    <name type="scientific">Chara braunii</name>
    <name type="common">Braun's stonewort</name>
    <dbReference type="NCBI Taxonomy" id="69332"/>
    <lineage>
        <taxon>Eukaryota</taxon>
        <taxon>Viridiplantae</taxon>
        <taxon>Streptophyta</taxon>
        <taxon>Charophyceae</taxon>
        <taxon>Charales</taxon>
        <taxon>Characeae</taxon>
        <taxon>Chara</taxon>
    </lineage>
</organism>
<dbReference type="OrthoDB" id="425082at2759"/>
<feature type="region of interest" description="Disordered" evidence="1">
    <location>
        <begin position="207"/>
        <end position="236"/>
    </location>
</feature>
<dbReference type="PANTHER" id="PTHR28457:SF1">
    <property type="entry name" value="CILIA- AND FLAGELLA-ASSOCIATED PROTEIN 119"/>
    <property type="match status" value="1"/>
</dbReference>
<name>A0A388K098_CHABU</name>
<gene>
    <name evidence="2" type="ORF">CBR_g38558</name>
</gene>
<dbReference type="Proteomes" id="UP000265515">
    <property type="component" value="Unassembled WGS sequence"/>
</dbReference>
<dbReference type="PANTHER" id="PTHR28457">
    <property type="entry name" value="COILED-COIL DOMAIN-CONTAINING PROTEIN 189"/>
    <property type="match status" value="1"/>
</dbReference>
<keyword evidence="3" id="KW-1185">Reference proteome</keyword>
<proteinExistence type="predicted"/>
<dbReference type="STRING" id="69332.A0A388K098"/>
<comment type="caution">
    <text evidence="2">The sequence shown here is derived from an EMBL/GenBank/DDBJ whole genome shotgun (WGS) entry which is preliminary data.</text>
</comment>
<evidence type="ECO:0000313" key="2">
    <source>
        <dbReference type="EMBL" id="GBG63490.1"/>
    </source>
</evidence>
<dbReference type="InterPro" id="IPR032727">
    <property type="entry name" value="CLAMP"/>
</dbReference>
<reference evidence="2 3" key="1">
    <citation type="journal article" date="2018" name="Cell">
        <title>The Chara Genome: Secondary Complexity and Implications for Plant Terrestrialization.</title>
        <authorList>
            <person name="Nishiyama T."/>
            <person name="Sakayama H."/>
            <person name="Vries J.D."/>
            <person name="Buschmann H."/>
            <person name="Saint-Marcoux D."/>
            <person name="Ullrich K.K."/>
            <person name="Haas F.B."/>
            <person name="Vanderstraeten L."/>
            <person name="Becker D."/>
            <person name="Lang D."/>
            <person name="Vosolsobe S."/>
            <person name="Rombauts S."/>
            <person name="Wilhelmsson P.K.I."/>
            <person name="Janitza P."/>
            <person name="Kern R."/>
            <person name="Heyl A."/>
            <person name="Rumpler F."/>
            <person name="Villalobos L.I.A.C."/>
            <person name="Clay J.M."/>
            <person name="Skokan R."/>
            <person name="Toyoda A."/>
            <person name="Suzuki Y."/>
            <person name="Kagoshima H."/>
            <person name="Schijlen E."/>
            <person name="Tajeshwar N."/>
            <person name="Catarino B."/>
            <person name="Hetherington A.J."/>
            <person name="Saltykova A."/>
            <person name="Bonnot C."/>
            <person name="Breuninger H."/>
            <person name="Symeonidi A."/>
            <person name="Radhakrishnan G.V."/>
            <person name="Van Nieuwerburgh F."/>
            <person name="Deforce D."/>
            <person name="Chang C."/>
            <person name="Karol K.G."/>
            <person name="Hedrich R."/>
            <person name="Ulvskov P."/>
            <person name="Glockner G."/>
            <person name="Delwiche C.F."/>
            <person name="Petrasek J."/>
            <person name="Van de Peer Y."/>
            <person name="Friml J."/>
            <person name="Beilby M."/>
            <person name="Dolan L."/>
            <person name="Kohara Y."/>
            <person name="Sugano S."/>
            <person name="Fujiyama A."/>
            <person name="Delaux P.-M."/>
            <person name="Quint M."/>
            <person name="TheiBen G."/>
            <person name="Hagemann M."/>
            <person name="Harholt J."/>
            <person name="Dunand C."/>
            <person name="Zachgo S."/>
            <person name="Langdale J."/>
            <person name="Maumus F."/>
            <person name="Straeten D.V.D."/>
            <person name="Gould S.B."/>
            <person name="Rensing S.A."/>
        </authorList>
    </citation>
    <scope>NUCLEOTIDE SEQUENCE [LARGE SCALE GENOMIC DNA]</scope>
    <source>
        <strain evidence="2 3">S276</strain>
    </source>
</reference>
<feature type="compositionally biased region" description="Basic and acidic residues" evidence="1">
    <location>
        <begin position="210"/>
        <end position="219"/>
    </location>
</feature>
<feature type="compositionally biased region" description="Basic and acidic residues" evidence="1">
    <location>
        <begin position="24"/>
        <end position="44"/>
    </location>
</feature>
<evidence type="ECO:0000256" key="1">
    <source>
        <dbReference type="SAM" id="MobiDB-lite"/>
    </source>
</evidence>
<dbReference type="AlphaFoldDB" id="A0A388K098"/>
<feature type="region of interest" description="Disordered" evidence="1">
    <location>
        <begin position="22"/>
        <end position="59"/>
    </location>
</feature>
<protein>
    <submittedName>
        <fullName evidence="2">Uncharacterized protein</fullName>
    </submittedName>
</protein>
<feature type="compositionally biased region" description="Basic and acidic residues" evidence="1">
    <location>
        <begin position="226"/>
        <end position="236"/>
    </location>
</feature>
<dbReference type="Pfam" id="PF14769">
    <property type="entry name" value="CLAMP"/>
    <property type="match status" value="1"/>
</dbReference>
<sequence>MDAVTEEAAAVALATGAAQVAEVTSKEEKLEEGEVKTNEKESAKEPQVAALPSSGDDGVAAADSWPARLAAARAVIERNLSFYTKQFAEETMQFSKEKTSALVSIVNQVHRQSSDQRLTFDRSFDRLKTELLRHSVQRVPFSIGLFSLRDLRNIIPYLLSTYYQHYKLYQYAFTRRCTKTLTTSEEHEPELPPALSPLSEAITQAEMDSQFEKERKAEREEEEKREEEARLAAMREKQKQIEDEFRSNIPDDVLEKVQRVVAEHMEKMKVELQADFESREKEVLERLSKLTGEGGTSGRGGGKRAGGEGDGGGSKKASTSKKSTPQATGRNTPERKRRNTPEPKGKKSSMKPAAS</sequence>
<feature type="compositionally biased region" description="Gly residues" evidence="1">
    <location>
        <begin position="292"/>
        <end position="314"/>
    </location>
</feature>
<dbReference type="EMBL" id="BFEA01000040">
    <property type="protein sequence ID" value="GBG63490.1"/>
    <property type="molecule type" value="Genomic_DNA"/>
</dbReference>
<evidence type="ECO:0000313" key="3">
    <source>
        <dbReference type="Proteomes" id="UP000265515"/>
    </source>
</evidence>
<accession>A0A388K098</accession>